<organism evidence="5 6">
    <name type="scientific">Tsukamurella sputi</name>
    <dbReference type="NCBI Taxonomy" id="2591848"/>
    <lineage>
        <taxon>Bacteria</taxon>
        <taxon>Bacillati</taxon>
        <taxon>Actinomycetota</taxon>
        <taxon>Actinomycetes</taxon>
        <taxon>Mycobacteriales</taxon>
        <taxon>Tsukamurellaceae</taxon>
        <taxon>Tsukamurella</taxon>
    </lineage>
</organism>
<dbReference type="PANTHER" id="PTHR11527">
    <property type="entry name" value="HEAT-SHOCK PROTEIN 20 FAMILY MEMBER"/>
    <property type="match status" value="1"/>
</dbReference>
<dbReference type="PROSITE" id="PS01031">
    <property type="entry name" value="SHSP"/>
    <property type="match status" value="1"/>
</dbReference>
<dbReference type="Pfam" id="PF00011">
    <property type="entry name" value="HSP20"/>
    <property type="match status" value="1"/>
</dbReference>
<evidence type="ECO:0000313" key="6">
    <source>
        <dbReference type="Proteomes" id="UP000319792"/>
    </source>
</evidence>
<dbReference type="AlphaFoldDB" id="A0A5C5RUB6"/>
<dbReference type="InterPro" id="IPR031107">
    <property type="entry name" value="Small_HSP"/>
</dbReference>
<accession>A0A5C5RUB6</accession>
<dbReference type="Gene3D" id="2.60.40.790">
    <property type="match status" value="1"/>
</dbReference>
<reference evidence="5 6" key="1">
    <citation type="submission" date="2019-06" db="EMBL/GenBank/DDBJ databases">
        <authorList>
            <person name="Teng J.L.L."/>
            <person name="Lee H.H."/>
            <person name="Lau S.K.P."/>
            <person name="Woo P.C.Y."/>
        </authorList>
    </citation>
    <scope>NUCLEOTIDE SEQUENCE [LARGE SCALE GENOMIC DNA]</scope>
    <source>
        <strain evidence="5 6">HKU70</strain>
    </source>
</reference>
<protein>
    <submittedName>
        <fullName evidence="5">Hsp20/alpha crystallin family protein</fullName>
    </submittedName>
</protein>
<gene>
    <name evidence="5" type="ORF">FK268_02860</name>
</gene>
<evidence type="ECO:0000259" key="4">
    <source>
        <dbReference type="PROSITE" id="PS01031"/>
    </source>
</evidence>
<sequence length="164" mass="17743">MLRFDPFSELDAVAQGLLSAGREAGSPRSPRFMPMDLYQVDDHYVLTADLPGADPGSIDVDVENGVLTLTGRRTPMSDTGVRWLTSERFAGVYRRQLTLGESIDTAGIAARYDNGVLTVTIPIAERAKPRRIVVEQGSDEPQCEQLAVASSTAVDDEARTDTTG</sequence>
<dbReference type="SUPFAM" id="SSF49764">
    <property type="entry name" value="HSP20-like chaperones"/>
    <property type="match status" value="1"/>
</dbReference>
<dbReference type="InterPro" id="IPR008978">
    <property type="entry name" value="HSP20-like_chaperone"/>
</dbReference>
<feature type="domain" description="SHSP" evidence="4">
    <location>
        <begin position="26"/>
        <end position="139"/>
    </location>
</feature>
<dbReference type="RefSeq" id="WP_146430904.1">
    <property type="nucleotide sequence ID" value="NZ_VIGV01000001.1"/>
</dbReference>
<reference evidence="5 6" key="2">
    <citation type="submission" date="2019-08" db="EMBL/GenBank/DDBJ databases">
        <title>Tsukamurella conjunctivitidis sp. nov., Tsukamurella assacharolytica sp. nov. and Tsukamurella sputae sp. nov. isolated from patients with conjunctivitis, bacteraemia (lymphoma) and respiratory infection (sputum) in Hong Kong.</title>
        <authorList>
            <person name="Fok K.M.N."/>
            <person name="Fong J.Y.H."/>
        </authorList>
    </citation>
    <scope>NUCLEOTIDE SEQUENCE [LARGE SCALE GENOMIC DNA]</scope>
    <source>
        <strain evidence="5 6">HKU70</strain>
    </source>
</reference>
<keyword evidence="6" id="KW-1185">Reference proteome</keyword>
<proteinExistence type="inferred from homology"/>
<comment type="similarity">
    <text evidence="1 2">Belongs to the small heat shock protein (HSP20) family.</text>
</comment>
<evidence type="ECO:0000256" key="1">
    <source>
        <dbReference type="PROSITE-ProRule" id="PRU00285"/>
    </source>
</evidence>
<dbReference type="Proteomes" id="UP000319792">
    <property type="component" value="Unassembled WGS sequence"/>
</dbReference>
<dbReference type="InterPro" id="IPR002068">
    <property type="entry name" value="A-crystallin/Hsp20_dom"/>
</dbReference>
<dbReference type="OrthoDB" id="5242916at2"/>
<comment type="caution">
    <text evidence="5">The sequence shown here is derived from an EMBL/GenBank/DDBJ whole genome shotgun (WGS) entry which is preliminary data.</text>
</comment>
<evidence type="ECO:0000313" key="5">
    <source>
        <dbReference type="EMBL" id="TWS26202.1"/>
    </source>
</evidence>
<feature type="region of interest" description="Disordered" evidence="3">
    <location>
        <begin position="135"/>
        <end position="164"/>
    </location>
</feature>
<evidence type="ECO:0000256" key="2">
    <source>
        <dbReference type="RuleBase" id="RU003616"/>
    </source>
</evidence>
<dbReference type="EMBL" id="VIGV01000001">
    <property type="protein sequence ID" value="TWS26202.1"/>
    <property type="molecule type" value="Genomic_DNA"/>
</dbReference>
<name>A0A5C5RUB6_9ACTN</name>
<evidence type="ECO:0000256" key="3">
    <source>
        <dbReference type="SAM" id="MobiDB-lite"/>
    </source>
</evidence>
<dbReference type="CDD" id="cd06464">
    <property type="entry name" value="ACD_sHsps-like"/>
    <property type="match status" value="1"/>
</dbReference>